<dbReference type="STRING" id="1349767.GJA_1770"/>
<dbReference type="Proteomes" id="UP000027604">
    <property type="component" value="Chromosome I"/>
</dbReference>
<protein>
    <submittedName>
        <fullName evidence="1">Uncharacterized protein</fullName>
    </submittedName>
</protein>
<name>W0V3G1_9BURK</name>
<gene>
    <name evidence="1" type="ORF">GJA_1770</name>
</gene>
<dbReference type="KEGG" id="jag:GJA_1770"/>
<dbReference type="AlphaFoldDB" id="W0V3G1"/>
<proteinExistence type="predicted"/>
<evidence type="ECO:0000313" key="1">
    <source>
        <dbReference type="EMBL" id="CDG82406.1"/>
    </source>
</evidence>
<organism evidence="1 2">
    <name type="scientific">Janthinobacterium agaricidamnosum NBRC 102515 = DSM 9628</name>
    <dbReference type="NCBI Taxonomy" id="1349767"/>
    <lineage>
        <taxon>Bacteria</taxon>
        <taxon>Pseudomonadati</taxon>
        <taxon>Pseudomonadota</taxon>
        <taxon>Betaproteobacteria</taxon>
        <taxon>Burkholderiales</taxon>
        <taxon>Oxalobacteraceae</taxon>
        <taxon>Janthinobacterium</taxon>
    </lineage>
</organism>
<evidence type="ECO:0000313" key="2">
    <source>
        <dbReference type="Proteomes" id="UP000027604"/>
    </source>
</evidence>
<keyword evidence="2" id="KW-1185">Reference proteome</keyword>
<sequence>MSFPFERAEPEYFEKTVEWLYVKNYLDLSLTIAAPLAGTKEAAGDVLLSFEQATSWCLIEFKRDRGCFSAEREKYPVFGAEKWFKKIDYAQKKAGYISSYNHLIDSFVNQDGDQPHIFVYGQVRYTSRAQGLPGLLAFAKSATGLVRQNGASALVPLMNRQIKTLFKKRQTKAQVSRLNRPYIALRAETYWNDEWPNFKLPNGLSKATAVAKDIDMLMIGKTHTAAQPAFDAYLTALVLAKGSDPQSGGLEYSMVMALNDTGATGVMTFRDYLKYRSMVFDFPEEKELQIGASITRSQSPKR</sequence>
<dbReference type="OrthoDB" id="8451187at2"/>
<dbReference type="RefSeq" id="WP_038490871.1">
    <property type="nucleotide sequence ID" value="NZ_BCTH01000005.1"/>
</dbReference>
<accession>W0V3G1</accession>
<dbReference type="EMBL" id="HG322949">
    <property type="protein sequence ID" value="CDG82406.1"/>
    <property type="molecule type" value="Genomic_DNA"/>
</dbReference>
<dbReference type="HOGENOM" id="CLU_920636_0_0_4"/>
<dbReference type="PATRIC" id="fig|1349767.4.peg.3545"/>
<reference evidence="1 2" key="1">
    <citation type="journal article" date="2015" name="Genome Announc.">
        <title>Genome Sequence of Mushroom Soft-Rot Pathogen Janthinobacterium agaricidamnosum.</title>
        <authorList>
            <person name="Graupner K."/>
            <person name="Lackner G."/>
            <person name="Hertweck C."/>
        </authorList>
    </citation>
    <scope>NUCLEOTIDE SEQUENCE [LARGE SCALE GENOMIC DNA]</scope>
    <source>
        <strain evidence="2">NBRC 102515 / DSM 9628</strain>
    </source>
</reference>